<dbReference type="NCBIfam" id="TIGR01482">
    <property type="entry name" value="SPP-subfamily"/>
    <property type="match status" value="1"/>
</dbReference>
<dbReference type="SFLD" id="SFLDG01141">
    <property type="entry name" value="C2.B.1:_Sucrose_Phosphatase_Li"/>
    <property type="match status" value="1"/>
</dbReference>
<keyword evidence="10" id="KW-1185">Reference proteome</keyword>
<keyword evidence="3" id="KW-0328">Glycosyltransferase</keyword>
<dbReference type="InterPro" id="IPR006380">
    <property type="entry name" value="SPP-like_dom"/>
</dbReference>
<dbReference type="NCBIfam" id="TIGR01484">
    <property type="entry name" value="HAD-SF-IIB"/>
    <property type="match status" value="1"/>
</dbReference>
<dbReference type="GO" id="GO:0016787">
    <property type="term" value="F:hydrolase activity"/>
    <property type="evidence" value="ECO:0007669"/>
    <property type="project" value="UniProtKB-KW"/>
</dbReference>
<dbReference type="InterPro" id="IPR006379">
    <property type="entry name" value="HAD-SF_hydro_IIB"/>
</dbReference>
<dbReference type="InterPro" id="IPR028098">
    <property type="entry name" value="Glyco_trans_4-like_N"/>
</dbReference>
<evidence type="ECO:0000256" key="2">
    <source>
        <dbReference type="ARBA" id="ARBA00012536"/>
    </source>
</evidence>
<proteinExistence type="inferred from homology"/>
<evidence type="ECO:0000256" key="3">
    <source>
        <dbReference type="ARBA" id="ARBA00022676"/>
    </source>
</evidence>
<feature type="domain" description="Sucrose phosphatase-like" evidence="7">
    <location>
        <begin position="472"/>
        <end position="710"/>
    </location>
</feature>
<dbReference type="PANTHER" id="PTHR46039">
    <property type="entry name" value="SUCROSE-PHOSPHATE SYNTHASE 3-RELATED"/>
    <property type="match status" value="1"/>
</dbReference>
<dbReference type="InterPro" id="IPR044161">
    <property type="entry name" value="SPS"/>
</dbReference>
<dbReference type="Gene3D" id="3.90.1070.10">
    <property type="match status" value="1"/>
</dbReference>
<evidence type="ECO:0000259" key="8">
    <source>
        <dbReference type="Pfam" id="PF13439"/>
    </source>
</evidence>
<feature type="domain" description="Glycosyl transferase family 1" evidence="6">
    <location>
        <begin position="256"/>
        <end position="429"/>
    </location>
</feature>
<keyword evidence="9" id="KW-0378">Hydrolase</keyword>
<dbReference type="Pfam" id="PF13439">
    <property type="entry name" value="Glyco_transf_4"/>
    <property type="match status" value="1"/>
</dbReference>
<dbReference type="InterPro" id="IPR012821">
    <property type="entry name" value="Sucrose_P_synth_Pase-like_dom"/>
</dbReference>
<dbReference type="Proteomes" id="UP000829708">
    <property type="component" value="Chromosome"/>
</dbReference>
<evidence type="ECO:0000256" key="4">
    <source>
        <dbReference type="ARBA" id="ARBA00022679"/>
    </source>
</evidence>
<reference evidence="10" key="1">
    <citation type="journal article" date="2024" name="J Bioinform Genom">
        <title>Complete genome sequence of the type strain bacterium Sphaerochaeta associata GLS2t (VKM B-2742)t.</title>
        <authorList>
            <person name="Troshina O.Y."/>
            <person name="Tepeeva A.N."/>
            <person name="Arzamasceva V.O."/>
            <person name="Whitman W.B."/>
            <person name="Varghese N."/>
            <person name="Shapiro N."/>
            <person name="Woyke T."/>
            <person name="Kripides N.C."/>
            <person name="Vasilenko O.V."/>
        </authorList>
    </citation>
    <scope>NUCLEOTIDE SEQUENCE [LARGE SCALE GENOMIC DNA]</scope>
    <source>
        <strain evidence="10">GLS2T</strain>
    </source>
</reference>
<evidence type="ECO:0000313" key="10">
    <source>
        <dbReference type="Proteomes" id="UP000829708"/>
    </source>
</evidence>
<protein>
    <recommendedName>
        <fullName evidence="2">sucrose-phosphate synthase</fullName>
        <ecNumber evidence="2">2.4.1.14</ecNumber>
    </recommendedName>
</protein>
<dbReference type="RefSeq" id="WP_244772435.1">
    <property type="nucleotide sequence ID" value="NZ_CP094929.1"/>
</dbReference>
<evidence type="ECO:0000256" key="5">
    <source>
        <dbReference type="ARBA" id="ARBA00047471"/>
    </source>
</evidence>
<comment type="similarity">
    <text evidence="1">Belongs to the glycosyltransferase 1 family.</text>
</comment>
<organism evidence="9 10">
    <name type="scientific">Sphaerochaeta associata</name>
    <dbReference type="NCBI Taxonomy" id="1129264"/>
    <lineage>
        <taxon>Bacteria</taxon>
        <taxon>Pseudomonadati</taxon>
        <taxon>Spirochaetota</taxon>
        <taxon>Spirochaetia</taxon>
        <taxon>Spirochaetales</taxon>
        <taxon>Sphaerochaetaceae</taxon>
        <taxon>Sphaerochaeta</taxon>
    </lineage>
</organism>
<dbReference type="SFLD" id="SFLDG01140">
    <property type="entry name" value="C2.B:_Phosphomannomutase_and_P"/>
    <property type="match status" value="1"/>
</dbReference>
<dbReference type="Gene3D" id="3.40.50.1000">
    <property type="entry name" value="HAD superfamily/HAD-like"/>
    <property type="match status" value="1"/>
</dbReference>
<keyword evidence="4" id="KW-0808">Transferase</keyword>
<evidence type="ECO:0000256" key="1">
    <source>
        <dbReference type="ARBA" id="ARBA00006530"/>
    </source>
</evidence>
<dbReference type="InterPro" id="IPR001296">
    <property type="entry name" value="Glyco_trans_1"/>
</dbReference>
<accession>A0ABY4DAJ2</accession>
<dbReference type="SUPFAM" id="SSF56784">
    <property type="entry name" value="HAD-like"/>
    <property type="match status" value="1"/>
</dbReference>
<dbReference type="PANTHER" id="PTHR46039:SF5">
    <property type="entry name" value="SUCROSE-PHOSPHATE SYNTHASE 3-RELATED"/>
    <property type="match status" value="1"/>
</dbReference>
<dbReference type="Pfam" id="PF05116">
    <property type="entry name" value="S6PP"/>
    <property type="match status" value="1"/>
</dbReference>
<dbReference type="InterPro" id="IPR036412">
    <property type="entry name" value="HAD-like_sf"/>
</dbReference>
<dbReference type="EC" id="2.4.1.14" evidence="2"/>
<dbReference type="NCBIfam" id="TIGR02471">
    <property type="entry name" value="sucr_syn_bact_C"/>
    <property type="match status" value="1"/>
</dbReference>
<dbReference type="SUPFAM" id="SSF53756">
    <property type="entry name" value="UDP-Glycosyltransferase/glycogen phosphorylase"/>
    <property type="match status" value="1"/>
</dbReference>
<dbReference type="InterPro" id="IPR023214">
    <property type="entry name" value="HAD_sf"/>
</dbReference>
<dbReference type="SFLD" id="SFLDS00003">
    <property type="entry name" value="Haloacid_Dehalogenase"/>
    <property type="match status" value="1"/>
</dbReference>
<dbReference type="Gene3D" id="3.40.50.2000">
    <property type="entry name" value="Glycogen Phosphorylase B"/>
    <property type="match status" value="2"/>
</dbReference>
<evidence type="ECO:0000313" key="9">
    <source>
        <dbReference type="EMBL" id="UOM51059.1"/>
    </source>
</evidence>
<evidence type="ECO:0000259" key="7">
    <source>
        <dbReference type="Pfam" id="PF05116"/>
    </source>
</evidence>
<gene>
    <name evidence="9" type="ORF">MUG09_15995</name>
</gene>
<sequence length="713" mass="80785">MYIAIINIHGLVRSEHIEMGRDADTGGQTRYAVDLVKELAKHLDVEVDLFTRLIKDARHDADYAKSIEPIGERGRIVRLSCGGNAYVRKELLWPHLDEYVDNLISFFRTQKKIPDILHAHYADAAYVANELAAYFDIPLVFTGHSLGRNKLEYLKEQNTSEEKLNQYYHIQTRIQNEEKILEKADLVITSTEYEKESLYAPYEKRNLSVMQVIPPGLDLASFFPYYHYEIQDPSITEEMKHAQYSMIKELERFLTTMDKPFILALCRPDGRKNIDQLIEIYGKSQRLQALANLVIVAGIRDDISTMEEGEKQVLTDMLLLMDRYDLYGKMAIPKHHNPDSDVPEIYRLAAMKRGLFVSTAALENFGLTFIEASAVGLPFVGTNKGGVQDIQKNCESGILVDIGDHKHVEQTIHDLLTDANLWDTLSHNGVERTRTVYNWEAHAERYLHALKSIKTDKTPLPTLEKRLGSIKHLVVCDIDNTLTTDQASAQRLIAALKEHHQHLGFAVATGRNIDSALSILKQYGYPNPDILITSVGSEIHYGRQAMPDKGWADYIKRAWKPKAIMDALQEFKELELQTEEGAQRTYKVSYTVKAGTDTALLVKNIKEALHKGSGKQHIILSHDTYLDILPYRAGKGNAILYLAWKWGIAEQDIVTAGDSENDRDMFTKGLSSIIVANHEKSLAKLRRTKHRFFASKAEAAGVLEGLSHFGIIE</sequence>
<feature type="domain" description="Glycosyltransferase subfamily 4-like N-terminal" evidence="8">
    <location>
        <begin position="26"/>
        <end position="220"/>
    </location>
</feature>
<evidence type="ECO:0000259" key="6">
    <source>
        <dbReference type="Pfam" id="PF00534"/>
    </source>
</evidence>
<dbReference type="Pfam" id="PF00534">
    <property type="entry name" value="Glycos_transf_1"/>
    <property type="match status" value="1"/>
</dbReference>
<dbReference type="EMBL" id="CP094929">
    <property type="protein sequence ID" value="UOM51059.1"/>
    <property type="molecule type" value="Genomic_DNA"/>
</dbReference>
<name>A0ABY4DAJ2_9SPIR</name>
<comment type="catalytic activity">
    <reaction evidence="5">
        <text>beta-D-fructose 6-phosphate + UDP-alpha-D-glucose = sucrose 6(F)-phosphate + UDP + H(+)</text>
        <dbReference type="Rhea" id="RHEA:22172"/>
        <dbReference type="ChEBI" id="CHEBI:15378"/>
        <dbReference type="ChEBI" id="CHEBI:57634"/>
        <dbReference type="ChEBI" id="CHEBI:57723"/>
        <dbReference type="ChEBI" id="CHEBI:58223"/>
        <dbReference type="ChEBI" id="CHEBI:58885"/>
        <dbReference type="EC" id="2.4.1.14"/>
    </reaction>
</comment>